<protein>
    <submittedName>
        <fullName evidence="2">Unnamed protein product</fullName>
    </submittedName>
</protein>
<reference evidence="2" key="1">
    <citation type="submission" date="2023-04" db="EMBL/GenBank/DDBJ databases">
        <title>Phytophthora lilii NBRC 32176.</title>
        <authorList>
            <person name="Ichikawa N."/>
            <person name="Sato H."/>
            <person name="Tonouchi N."/>
        </authorList>
    </citation>
    <scope>NUCLEOTIDE SEQUENCE</scope>
    <source>
        <strain evidence="2">NBRC 32176</strain>
    </source>
</reference>
<evidence type="ECO:0000313" key="3">
    <source>
        <dbReference type="Proteomes" id="UP001165083"/>
    </source>
</evidence>
<feature type="compositionally biased region" description="Basic and acidic residues" evidence="1">
    <location>
        <begin position="1073"/>
        <end position="1088"/>
    </location>
</feature>
<feature type="compositionally biased region" description="Basic and acidic residues" evidence="1">
    <location>
        <begin position="929"/>
        <end position="938"/>
    </location>
</feature>
<gene>
    <name evidence="2" type="ORF">Plil01_000251700</name>
</gene>
<keyword evidence="3" id="KW-1185">Reference proteome</keyword>
<sequence>MVRTGAFSMLAETAEEFIQLECARRRNQASLKRRSSLPSQFHVSGHKSRLKEKLAQARRHAFLLRADNKGALIGIIDNVRELATSGEDGDGNKSSQRSNGPSPLERDRFMTWAAHVEKLLIEFKPSENHADDPLLQILEYLQFLQDGHVCLAEVAMDARALLERWDRSGVFDSESSSEEDDDDNDVKGDHIPDHSGFLAPDLTKDNLRHLEQSYAYQNVRQRAAASVIKRNVLTWVRSKASFCERVAEIEVFGRTTEALLKELSLTSAALAGTNTNGSTDIFALATGRCDPKSRYNGSIAFKDLLQFSKHIALFSVDQALRTVEDVTRRQYLFDSRCAMKIQSVWRRVRETVRARRLRRAMEELRLQREQEAQAKREAIKEAKRRKASEAGKRKVTKALKRSSTARSSVIASAISKLTPALEETRDSSRETSALESRASPEETNDQRHPASPSVSTCDASSPKARTRTSLVVGQDEKPKPQTITPRSRQRPSQGVATNNNDSDEDTIDVEAAWKSFMDTVASDMPLQEAPNEADTSTAPENVPFSDSIPPVIIPPMEDNWEAWPDDGCDLKNENLDSDDKTSHPLSSAKPPTPSSAKPAPRIKVVVSVSKNSVSDTAAHRLSRRESTMARRIHARTPTTSNTSVIRPPSSLPFDATLQNHTGPYTGAGQLSLMAPFIDADRTKKSQPSVVPEKKHLYELDYSGAERKDASFVHIARAITSSREPEEQGPQTTPPQPKTPDKLVVTAAETPRTSSRRKTVARLRSITGDSEQNARARNLLHPENQEMASSDEQQFRHGGFAQISPRTDNNAKTPGYFIYGAQGTMIYSPLSGPPEDESTNSGAADVKEVKAWHRSTIAAIPQELTTPHPPAKRFQQAHRRRPKGLRRQTFASEPSGQLESIEIPAIESAKRPDKRNELPLLLRRSRAAARRRERERSNELDNEGEQEEAAIAAPDSSKQMWKRGGELPELALAQIRDRIGYKRKSSHQKRMSIIAGRAPPSSDVRSEDGSSIALEERPETVFTVDEEPEEEDEDTQGHDDEANPDINEDDSEQDTPHDINTNDKDVGTLQRVDSISRKKSEELNEEFRRLHVASRKRELTRRRSLLSQLQSEEDAAVADTRRRSKELNASESRRMWRLQSQAARSTKVEGVVTVPIDDMDASKLHFSSSDEDSDVPKRRRLRIKTRDARTDFAALSDDEEVSDESVEAETQPHSSMTQQERDAAFQTLLTQYLGLLQCAPAEVARRLHVSS</sequence>
<feature type="compositionally biased region" description="Basic and acidic residues" evidence="1">
    <location>
        <begin position="568"/>
        <end position="582"/>
    </location>
</feature>
<feature type="compositionally biased region" description="Basic and acidic residues" evidence="1">
    <location>
        <begin position="1003"/>
        <end position="1018"/>
    </location>
</feature>
<organism evidence="2 3">
    <name type="scientific">Phytophthora lilii</name>
    <dbReference type="NCBI Taxonomy" id="2077276"/>
    <lineage>
        <taxon>Eukaryota</taxon>
        <taxon>Sar</taxon>
        <taxon>Stramenopiles</taxon>
        <taxon>Oomycota</taxon>
        <taxon>Peronosporomycetes</taxon>
        <taxon>Peronosporales</taxon>
        <taxon>Peronosporaceae</taxon>
        <taxon>Phytophthora</taxon>
    </lineage>
</organism>
<comment type="caution">
    <text evidence="2">The sequence shown here is derived from an EMBL/GenBank/DDBJ whole genome shotgun (WGS) entry which is preliminary data.</text>
</comment>
<feature type="compositionally biased region" description="Basic and acidic residues" evidence="1">
    <location>
        <begin position="438"/>
        <end position="448"/>
    </location>
</feature>
<feature type="compositionally biased region" description="Basic residues" evidence="1">
    <location>
        <begin position="980"/>
        <end position="989"/>
    </location>
</feature>
<feature type="compositionally biased region" description="Basic residues" evidence="1">
    <location>
        <begin position="874"/>
        <end position="885"/>
    </location>
</feature>
<feature type="compositionally biased region" description="Acidic residues" evidence="1">
    <location>
        <begin position="1023"/>
        <end position="1033"/>
    </location>
</feature>
<feature type="compositionally biased region" description="Acidic residues" evidence="1">
    <location>
        <begin position="1195"/>
        <end position="1206"/>
    </location>
</feature>
<feature type="compositionally biased region" description="Basic and acidic residues" evidence="1">
    <location>
        <begin position="1053"/>
        <end position="1065"/>
    </location>
</feature>
<feature type="compositionally biased region" description="Acidic residues" evidence="1">
    <location>
        <begin position="1041"/>
        <end position="1052"/>
    </location>
</feature>
<feature type="compositionally biased region" description="Basic and acidic residues" evidence="1">
    <location>
        <begin position="1118"/>
        <end position="1131"/>
    </location>
</feature>
<proteinExistence type="predicted"/>
<feature type="region of interest" description="Disordered" evidence="1">
    <location>
        <begin position="420"/>
        <end position="601"/>
    </location>
</feature>
<feature type="region of interest" description="Disordered" evidence="1">
    <location>
        <begin position="375"/>
        <end position="408"/>
    </location>
</feature>
<name>A0A9W6TEX6_9STRA</name>
<feature type="compositionally biased region" description="Polar residues" evidence="1">
    <location>
        <begin position="92"/>
        <end position="101"/>
    </location>
</feature>
<feature type="compositionally biased region" description="Basic and acidic residues" evidence="1">
    <location>
        <begin position="375"/>
        <end position="392"/>
    </location>
</feature>
<evidence type="ECO:0000313" key="2">
    <source>
        <dbReference type="EMBL" id="GMF11845.1"/>
    </source>
</evidence>
<feature type="compositionally biased region" description="Acidic residues" evidence="1">
    <location>
        <begin position="175"/>
        <end position="184"/>
    </location>
</feature>
<feature type="region of interest" description="Disordered" evidence="1">
    <location>
        <begin position="719"/>
        <end position="774"/>
    </location>
</feature>
<feature type="compositionally biased region" description="Polar residues" evidence="1">
    <location>
        <begin position="888"/>
        <end position="897"/>
    </location>
</feature>
<feature type="compositionally biased region" description="Polar residues" evidence="1">
    <location>
        <begin position="481"/>
        <end position="500"/>
    </location>
</feature>
<dbReference type="OrthoDB" id="79880at2759"/>
<feature type="region of interest" description="Disordered" evidence="1">
    <location>
        <begin position="1193"/>
        <end position="1219"/>
    </location>
</feature>
<dbReference type="Proteomes" id="UP001165083">
    <property type="component" value="Unassembled WGS sequence"/>
</dbReference>
<feature type="compositionally biased region" description="Low complexity" evidence="1">
    <location>
        <begin position="584"/>
        <end position="601"/>
    </location>
</feature>
<feature type="region of interest" description="Disordered" evidence="1">
    <location>
        <begin position="85"/>
        <end position="105"/>
    </location>
</feature>
<feature type="region of interest" description="Disordered" evidence="1">
    <location>
        <begin position="925"/>
        <end position="961"/>
    </location>
</feature>
<feature type="region of interest" description="Disordered" evidence="1">
    <location>
        <begin position="172"/>
        <end position="200"/>
    </location>
</feature>
<evidence type="ECO:0000256" key="1">
    <source>
        <dbReference type="SAM" id="MobiDB-lite"/>
    </source>
</evidence>
<feature type="region of interest" description="Disordered" evidence="1">
    <location>
        <begin position="864"/>
        <end position="897"/>
    </location>
</feature>
<feature type="compositionally biased region" description="Acidic residues" evidence="1">
    <location>
        <begin position="558"/>
        <end position="567"/>
    </location>
</feature>
<dbReference type="EMBL" id="BSXW01000089">
    <property type="protein sequence ID" value="GMF11845.1"/>
    <property type="molecule type" value="Genomic_DNA"/>
</dbReference>
<accession>A0A9W6TEX6</accession>
<dbReference type="AlphaFoldDB" id="A0A9W6TEX6"/>
<feature type="region of interest" description="Disordered" evidence="1">
    <location>
        <begin position="979"/>
        <end position="1131"/>
    </location>
</feature>
<feature type="compositionally biased region" description="Basic residues" evidence="1">
    <location>
        <begin position="1089"/>
        <end position="1103"/>
    </location>
</feature>